<evidence type="ECO:0000313" key="3">
    <source>
        <dbReference type="EMBL" id="CAJ0891722.1"/>
    </source>
</evidence>
<reference evidence="3" key="1">
    <citation type="submission" date="2023-07" db="EMBL/GenBank/DDBJ databases">
        <authorList>
            <person name="Pelsma A.J. K."/>
        </authorList>
    </citation>
    <scope>NUCLEOTIDE SEQUENCE</scope>
</reference>
<dbReference type="Pfam" id="PF13628">
    <property type="entry name" value="DUF4142"/>
    <property type="match status" value="1"/>
</dbReference>
<feature type="region of interest" description="Disordered" evidence="1">
    <location>
        <begin position="72"/>
        <end position="94"/>
    </location>
</feature>
<feature type="compositionally biased region" description="Polar residues" evidence="1">
    <location>
        <begin position="77"/>
        <end position="94"/>
    </location>
</feature>
<dbReference type="PANTHER" id="PTHR38593">
    <property type="entry name" value="BLR2558 PROTEIN"/>
    <property type="match status" value="1"/>
</dbReference>
<protein>
    <recommendedName>
        <fullName evidence="2">DUF4142 domain-containing protein</fullName>
    </recommendedName>
</protein>
<dbReference type="AlphaFoldDB" id="A0AA48RF90"/>
<dbReference type="PANTHER" id="PTHR38593:SF1">
    <property type="entry name" value="BLR2558 PROTEIN"/>
    <property type="match status" value="1"/>
</dbReference>
<feature type="domain" description="DUF4142" evidence="2">
    <location>
        <begin position="37"/>
        <end position="164"/>
    </location>
</feature>
<organism evidence="3">
    <name type="scientific">freshwater sediment metagenome</name>
    <dbReference type="NCBI Taxonomy" id="556182"/>
    <lineage>
        <taxon>unclassified sequences</taxon>
        <taxon>metagenomes</taxon>
        <taxon>ecological metagenomes</taxon>
    </lineage>
</organism>
<evidence type="ECO:0000256" key="1">
    <source>
        <dbReference type="SAM" id="MobiDB-lite"/>
    </source>
</evidence>
<evidence type="ECO:0000259" key="2">
    <source>
        <dbReference type="Pfam" id="PF13628"/>
    </source>
</evidence>
<proteinExistence type="predicted"/>
<sequence length="169" mass="18610">MFDAKTLVVVALMLVNGTAFAESPILKDSWVVHISNTVRDADASAADTAMSKSTNSSVRAFAEQIKRDYSAEKEHSNQLGLNPENNELSQSLTDVGSERSKELSGLSGSAFDKAYLQNEVAYNVFAIGVFEVTMLPSIKNTRLKRLIESRLALMKSHKRDAETLLEKLK</sequence>
<gene>
    <name evidence="3" type="ORF">AMST5_04158</name>
</gene>
<dbReference type="InterPro" id="IPR025419">
    <property type="entry name" value="DUF4142"/>
</dbReference>
<name>A0AA48RF90_9ZZZZ</name>
<dbReference type="EMBL" id="OY288114">
    <property type="protein sequence ID" value="CAJ0891722.1"/>
    <property type="molecule type" value="Genomic_DNA"/>
</dbReference>
<accession>A0AA48RF90</accession>